<dbReference type="PANTHER" id="PTHR35371:SF1">
    <property type="entry name" value="BLR7753 PROTEIN"/>
    <property type="match status" value="1"/>
</dbReference>
<feature type="transmembrane region" description="Helical" evidence="5">
    <location>
        <begin position="62"/>
        <end position="80"/>
    </location>
</feature>
<dbReference type="OrthoDB" id="7743618at2"/>
<evidence type="ECO:0000256" key="2">
    <source>
        <dbReference type="ARBA" id="ARBA00022692"/>
    </source>
</evidence>
<dbReference type="SUPFAM" id="SSF161084">
    <property type="entry name" value="MAPEG domain-like"/>
    <property type="match status" value="1"/>
</dbReference>
<accession>A0A5C4NKV2</accession>
<evidence type="ECO:0000256" key="1">
    <source>
        <dbReference type="ARBA" id="ARBA00004370"/>
    </source>
</evidence>
<dbReference type="GO" id="GO:0016020">
    <property type="term" value="C:membrane"/>
    <property type="evidence" value="ECO:0007669"/>
    <property type="project" value="UniProtKB-SubCell"/>
</dbReference>
<dbReference type="Pfam" id="PF01124">
    <property type="entry name" value="MAPEG"/>
    <property type="match status" value="1"/>
</dbReference>
<dbReference type="InterPro" id="IPR001129">
    <property type="entry name" value="Membr-assoc_MAPEG"/>
</dbReference>
<dbReference type="PANTHER" id="PTHR35371">
    <property type="entry name" value="INNER MEMBRANE PROTEIN"/>
    <property type="match status" value="1"/>
</dbReference>
<evidence type="ECO:0000256" key="4">
    <source>
        <dbReference type="ARBA" id="ARBA00023136"/>
    </source>
</evidence>
<organism evidence="6 7">
    <name type="scientific">Rubellimicrobium roseum</name>
    <dbReference type="NCBI Taxonomy" id="687525"/>
    <lineage>
        <taxon>Bacteria</taxon>
        <taxon>Pseudomonadati</taxon>
        <taxon>Pseudomonadota</taxon>
        <taxon>Alphaproteobacteria</taxon>
        <taxon>Rhodobacterales</taxon>
        <taxon>Roseobacteraceae</taxon>
        <taxon>Rubellimicrobium</taxon>
    </lineage>
</organism>
<keyword evidence="4 5" id="KW-0472">Membrane</keyword>
<proteinExistence type="predicted"/>
<evidence type="ECO:0000256" key="3">
    <source>
        <dbReference type="ARBA" id="ARBA00022989"/>
    </source>
</evidence>
<name>A0A5C4NKV2_9RHOB</name>
<feature type="transmembrane region" description="Helical" evidence="5">
    <location>
        <begin position="6"/>
        <end position="27"/>
    </location>
</feature>
<protein>
    <submittedName>
        <fullName evidence="6">MAPEG family protein</fullName>
    </submittedName>
</protein>
<comment type="subcellular location">
    <subcellularLocation>
        <location evidence="1">Membrane</location>
    </subcellularLocation>
</comment>
<keyword evidence="7" id="KW-1185">Reference proteome</keyword>
<evidence type="ECO:0000313" key="6">
    <source>
        <dbReference type="EMBL" id="TNC73039.1"/>
    </source>
</evidence>
<comment type="caution">
    <text evidence="6">The sequence shown here is derived from an EMBL/GenBank/DDBJ whole genome shotgun (WGS) entry which is preliminary data.</text>
</comment>
<feature type="transmembrane region" description="Helical" evidence="5">
    <location>
        <begin position="112"/>
        <end position="129"/>
    </location>
</feature>
<evidence type="ECO:0000313" key="7">
    <source>
        <dbReference type="Proteomes" id="UP000305709"/>
    </source>
</evidence>
<dbReference type="AlphaFoldDB" id="A0A5C4NKV2"/>
<dbReference type="Gene3D" id="1.20.120.550">
    <property type="entry name" value="Membrane associated eicosanoid/glutathione metabolism-like domain"/>
    <property type="match status" value="1"/>
</dbReference>
<dbReference type="InterPro" id="IPR023352">
    <property type="entry name" value="MAPEG-like_dom_sf"/>
</dbReference>
<reference evidence="6 7" key="1">
    <citation type="submission" date="2019-06" db="EMBL/GenBank/DDBJ databases">
        <authorList>
            <person name="Jiang L."/>
        </authorList>
    </citation>
    <scope>NUCLEOTIDE SEQUENCE [LARGE SCALE GENOMIC DNA]</scope>
    <source>
        <strain evidence="6 7">YIM 48858</strain>
    </source>
</reference>
<dbReference type="RefSeq" id="WP_139080918.1">
    <property type="nucleotide sequence ID" value="NZ_VDFV01000005.1"/>
</dbReference>
<dbReference type="Proteomes" id="UP000305709">
    <property type="component" value="Unassembled WGS sequence"/>
</dbReference>
<evidence type="ECO:0000256" key="5">
    <source>
        <dbReference type="SAM" id="Phobius"/>
    </source>
</evidence>
<gene>
    <name evidence="6" type="ORF">FHG71_07015</name>
</gene>
<keyword evidence="3 5" id="KW-1133">Transmembrane helix</keyword>
<sequence length="130" mass="14206">MTAELVALVIAAFIQFLHIGVSGYFMNRTPEGQAWNMSPRDTPRDPGIKGGRAQRAGDNHQTALLLFAVAILTLAVSGQFNGWTAFLAWLYVIARLLYIPAYVQGWSPLRSIIWMLGSAATALLLLAALF</sequence>
<dbReference type="EMBL" id="VDFV01000005">
    <property type="protein sequence ID" value="TNC73039.1"/>
    <property type="molecule type" value="Genomic_DNA"/>
</dbReference>
<keyword evidence="2 5" id="KW-0812">Transmembrane</keyword>